<evidence type="ECO:0000256" key="4">
    <source>
        <dbReference type="PROSITE-ProRule" id="PRU00169"/>
    </source>
</evidence>
<dbReference type="PANTHER" id="PTHR43280:SF28">
    <property type="entry name" value="HTH-TYPE TRANSCRIPTIONAL ACTIVATOR RHAS"/>
    <property type="match status" value="1"/>
</dbReference>
<evidence type="ECO:0000259" key="6">
    <source>
        <dbReference type="PROSITE" id="PS50110"/>
    </source>
</evidence>
<dbReference type="Proteomes" id="UP001596044">
    <property type="component" value="Unassembled WGS sequence"/>
</dbReference>
<evidence type="ECO:0000256" key="1">
    <source>
        <dbReference type="ARBA" id="ARBA00023015"/>
    </source>
</evidence>
<evidence type="ECO:0000256" key="2">
    <source>
        <dbReference type="ARBA" id="ARBA00023125"/>
    </source>
</evidence>
<dbReference type="Pfam" id="PF12833">
    <property type="entry name" value="HTH_18"/>
    <property type="match status" value="1"/>
</dbReference>
<proteinExistence type="predicted"/>
<name>A0ABW0K778_9BACL</name>
<keyword evidence="2" id="KW-0238">DNA-binding</keyword>
<dbReference type="PANTHER" id="PTHR43280">
    <property type="entry name" value="ARAC-FAMILY TRANSCRIPTIONAL REGULATOR"/>
    <property type="match status" value="1"/>
</dbReference>
<feature type="domain" description="HTH araC/xylS-type" evidence="5">
    <location>
        <begin position="396"/>
        <end position="494"/>
    </location>
</feature>
<dbReference type="Pfam" id="PF00072">
    <property type="entry name" value="Response_reg"/>
    <property type="match status" value="1"/>
</dbReference>
<gene>
    <name evidence="7" type="ORF">ACFPOG_13410</name>
</gene>
<dbReference type="Gene3D" id="3.40.50.2300">
    <property type="match status" value="1"/>
</dbReference>
<dbReference type="SUPFAM" id="SSF46689">
    <property type="entry name" value="Homeodomain-like"/>
    <property type="match status" value="2"/>
</dbReference>
<protein>
    <submittedName>
        <fullName evidence="7">Response regulator</fullName>
    </submittedName>
</protein>
<keyword evidence="3" id="KW-0804">Transcription</keyword>
<evidence type="ECO:0000256" key="3">
    <source>
        <dbReference type="ARBA" id="ARBA00023163"/>
    </source>
</evidence>
<dbReference type="InterPro" id="IPR011006">
    <property type="entry name" value="CheY-like_superfamily"/>
</dbReference>
<comment type="caution">
    <text evidence="7">The sequence shown here is derived from an EMBL/GenBank/DDBJ whole genome shotgun (WGS) entry which is preliminary data.</text>
</comment>
<evidence type="ECO:0000313" key="7">
    <source>
        <dbReference type="EMBL" id="MFC5449260.1"/>
    </source>
</evidence>
<keyword evidence="4" id="KW-0597">Phosphoprotein</keyword>
<dbReference type="PROSITE" id="PS01124">
    <property type="entry name" value="HTH_ARAC_FAMILY_2"/>
    <property type="match status" value="1"/>
</dbReference>
<dbReference type="SUPFAM" id="SSF52172">
    <property type="entry name" value="CheY-like"/>
    <property type="match status" value="1"/>
</dbReference>
<evidence type="ECO:0000259" key="5">
    <source>
        <dbReference type="PROSITE" id="PS01124"/>
    </source>
</evidence>
<dbReference type="EMBL" id="JBHSMJ010000018">
    <property type="protein sequence ID" value="MFC5449260.1"/>
    <property type="molecule type" value="Genomic_DNA"/>
</dbReference>
<evidence type="ECO:0000313" key="8">
    <source>
        <dbReference type="Proteomes" id="UP001596044"/>
    </source>
</evidence>
<sequence length="501" mass="56344">MKLIVADDESLIRASLVSMIQDMESEWDIVGEATNGEELIELVKQHKPGVVIVDIRMPKLNGLEAMRAGKDISPCTKWIILSGFSDFAYAQEALKLGASEYLLKPVDPVELEKALHQTAKYDLEFMRLLNQQFENSLFALCHGLTSLRSEDRNSLFYRGFFVGASIVFDTAKQGNEIPDLTCQMYDDLRKGMNDALIHGNQFALLALPNGELATVGAWDPNTGAGGKERVQRFFQWLELKAACYHPDVQITVLRTCECLGFEQLNVQLQQLQSRSSLRALCGVGGTIARSDLEAASGSPHKTKLSGLLNSLKHHLQARNFLNYQAAVNELEHVLLNKELLSPEEKRSVNRFLSFTVGVSLVEDASPDVMIRSLRQLGETVLLDKKQKDPLAGDLAEQVIQYIENHYMDDIGIGQIAHQLQVTANHLSMVFHKKAGVTFVKYVTNIRMQKAKELLLNTNLQVKQIAEQVGYYSTRHFTKLFTEHYDSYPSDYRKIHLGNVMK</sequence>
<dbReference type="SMART" id="SM00342">
    <property type="entry name" value="HTH_ARAC"/>
    <property type="match status" value="1"/>
</dbReference>
<organism evidence="7 8">
    <name type="scientific">Paenibacillus aestuarii</name>
    <dbReference type="NCBI Taxonomy" id="516965"/>
    <lineage>
        <taxon>Bacteria</taxon>
        <taxon>Bacillati</taxon>
        <taxon>Bacillota</taxon>
        <taxon>Bacilli</taxon>
        <taxon>Bacillales</taxon>
        <taxon>Paenibacillaceae</taxon>
        <taxon>Paenibacillus</taxon>
    </lineage>
</organism>
<dbReference type="InterPro" id="IPR001789">
    <property type="entry name" value="Sig_transdc_resp-reg_receiver"/>
</dbReference>
<dbReference type="InterPro" id="IPR018060">
    <property type="entry name" value="HTH_AraC"/>
</dbReference>
<dbReference type="Gene3D" id="1.10.10.60">
    <property type="entry name" value="Homeodomain-like"/>
    <property type="match status" value="2"/>
</dbReference>
<dbReference type="SMART" id="SM00448">
    <property type="entry name" value="REC"/>
    <property type="match status" value="1"/>
</dbReference>
<feature type="modified residue" description="4-aspartylphosphate" evidence="4">
    <location>
        <position position="54"/>
    </location>
</feature>
<keyword evidence="1" id="KW-0805">Transcription regulation</keyword>
<dbReference type="InterPro" id="IPR009057">
    <property type="entry name" value="Homeodomain-like_sf"/>
</dbReference>
<feature type="domain" description="Response regulatory" evidence="6">
    <location>
        <begin position="2"/>
        <end position="119"/>
    </location>
</feature>
<dbReference type="PROSITE" id="PS50110">
    <property type="entry name" value="RESPONSE_REGULATORY"/>
    <property type="match status" value="1"/>
</dbReference>
<dbReference type="CDD" id="cd17536">
    <property type="entry name" value="REC_YesN-like"/>
    <property type="match status" value="1"/>
</dbReference>
<keyword evidence="8" id="KW-1185">Reference proteome</keyword>
<dbReference type="RefSeq" id="WP_270879658.1">
    <property type="nucleotide sequence ID" value="NZ_JAQFVF010000026.1"/>
</dbReference>
<reference evidence="8" key="1">
    <citation type="journal article" date="2019" name="Int. J. Syst. Evol. Microbiol.">
        <title>The Global Catalogue of Microorganisms (GCM) 10K type strain sequencing project: providing services to taxonomists for standard genome sequencing and annotation.</title>
        <authorList>
            <consortium name="The Broad Institute Genomics Platform"/>
            <consortium name="The Broad Institute Genome Sequencing Center for Infectious Disease"/>
            <person name="Wu L."/>
            <person name="Ma J."/>
        </authorList>
    </citation>
    <scope>NUCLEOTIDE SEQUENCE [LARGE SCALE GENOMIC DNA]</scope>
    <source>
        <strain evidence="8">KACC 11904</strain>
    </source>
</reference>
<accession>A0ABW0K778</accession>